<organism evidence="4 5">
    <name type="scientific">Tannerella sp. oral taxon BU063 isolate Cell 1/3</name>
    <dbReference type="NCBI Taxonomy" id="1411022"/>
    <lineage>
        <taxon>Bacteria</taxon>
        <taxon>Pseudomonadati</taxon>
        <taxon>Bacteroidota</taxon>
        <taxon>Bacteroidia</taxon>
        <taxon>Bacteroidales</taxon>
        <taxon>Tannerellaceae</taxon>
        <taxon>Tannerella</taxon>
    </lineage>
</organism>
<proteinExistence type="predicted"/>
<protein>
    <submittedName>
        <fullName evidence="4">Uncharacterized protein</fullName>
    </submittedName>
</protein>
<evidence type="ECO:0000256" key="1">
    <source>
        <dbReference type="SAM" id="Coils"/>
    </source>
</evidence>
<keyword evidence="1" id="KW-0175">Coiled coil</keyword>
<dbReference type="Gene3D" id="3.40.50.300">
    <property type="entry name" value="P-loop containing nucleotide triphosphate hydrolases"/>
    <property type="match status" value="1"/>
</dbReference>
<dbReference type="NCBIfam" id="NF041922">
    <property type="entry name" value="DLP_LeoA_gen"/>
    <property type="match status" value="1"/>
</dbReference>
<accession>W2CI37</accession>
<dbReference type="InterPro" id="IPR049678">
    <property type="entry name" value="LeoA-like"/>
</dbReference>
<dbReference type="Pfam" id="PF18709">
    <property type="entry name" value="DLP_helical"/>
    <property type="match status" value="1"/>
</dbReference>
<dbReference type="InterPro" id="IPR027417">
    <property type="entry name" value="P-loop_NTPase"/>
</dbReference>
<evidence type="ECO:0000313" key="4">
    <source>
        <dbReference type="EMBL" id="ETK06800.1"/>
    </source>
</evidence>
<feature type="coiled-coil region" evidence="1">
    <location>
        <begin position="475"/>
        <end position="541"/>
    </location>
</feature>
<name>W2CI37_9BACT</name>
<evidence type="ECO:0000259" key="3">
    <source>
        <dbReference type="Pfam" id="PF18709"/>
    </source>
</evidence>
<sequence>MEKFEVKKQRLKEALSGLEQLLDEGQRLGLDLADAAQKLRSVVQASEDETIRIVLLGSFSDGKTSAIAGLLGRLEDSMKIDQDESSDELKIYRPKELKDGFEIVDTPGLFGTKEKETDGQTMRYSEITERYISEAHIVIYVCHAVVPLKDSHKEIIRLVMRDFGKLDCSIFVINKMDEAGTDMLDADDYAEMAAIKKKNLTQRLSDTIHLTPEEEAGLRIACIAADPKGKGLAHWFARPDDYMRRSHIGLLRDYITEITEKKDATALRENKNIAAVKDAMMQVEKEIFDRERLLSADLERSQEAMKEINTELRLMKKDVEEARRTMSERFKALFEGIKTDIDSATAKSISQIIEQRLGLKDGEVGFILERDVNQILQDCSEANNLQVSSVHVDKLQELFASQNKLMQQMVKQGGKALGSVKLSGGMVKSARNVFASGFKFKPWGAVKLAKNLTKALGAIGIVLSVGMDIWDAIASKKQEKELAELKSQLKGMLADMQADIYAQFNDNESYYKNFAPSFLEMQQHAEEMQETVDRIRKQTERLHDYGERLRKHFDIKDAVKDTAI</sequence>
<feature type="domain" description="Dynamin-like helical" evidence="3">
    <location>
        <begin position="210"/>
        <end position="541"/>
    </location>
</feature>
<dbReference type="SUPFAM" id="SSF52540">
    <property type="entry name" value="P-loop containing nucleoside triphosphate hydrolases"/>
    <property type="match status" value="1"/>
</dbReference>
<reference evidence="4 5" key="1">
    <citation type="submission" date="2013-11" db="EMBL/GenBank/DDBJ databases">
        <title>Single cell genomics of uncultured Tannerella BU063 (oral taxon 286).</title>
        <authorList>
            <person name="Beall C.J."/>
            <person name="Campbell A.G."/>
            <person name="Griffen A.L."/>
            <person name="Podar M."/>
            <person name="Leys E.J."/>
        </authorList>
    </citation>
    <scope>NUCLEOTIDE SEQUENCE [LARGE SCALE GENOMIC DNA]</scope>
    <source>
        <strain evidence="4">Cell 1/3</strain>
    </source>
</reference>
<dbReference type="PATRIC" id="fig|1411022.3.peg.1256"/>
<comment type="caution">
    <text evidence="4">The sequence shown here is derived from an EMBL/GenBank/DDBJ whole genome shotgun (WGS) entry which is preliminary data.</text>
</comment>
<evidence type="ECO:0000313" key="5">
    <source>
        <dbReference type="Proteomes" id="UP000034982"/>
    </source>
</evidence>
<dbReference type="Proteomes" id="UP000034982">
    <property type="component" value="Unassembled WGS sequence"/>
</dbReference>
<dbReference type="EMBL" id="AYYE01001136">
    <property type="protein sequence ID" value="ETK06800.1"/>
    <property type="molecule type" value="Genomic_DNA"/>
</dbReference>
<gene>
    <name evidence="4" type="ORF">T230_10745</name>
</gene>
<evidence type="ECO:0000259" key="2">
    <source>
        <dbReference type="Pfam" id="PF00350"/>
    </source>
</evidence>
<dbReference type="AlphaFoldDB" id="W2CI37"/>
<dbReference type="InterPro" id="IPR045063">
    <property type="entry name" value="Dynamin_N"/>
</dbReference>
<dbReference type="Pfam" id="PF00350">
    <property type="entry name" value="Dynamin_N"/>
    <property type="match status" value="1"/>
</dbReference>
<feature type="coiled-coil region" evidence="1">
    <location>
        <begin position="1"/>
        <end position="28"/>
    </location>
</feature>
<dbReference type="InterPro" id="IPR040576">
    <property type="entry name" value="DLP_helical"/>
</dbReference>
<feature type="domain" description="Dynamin N-terminal" evidence="2">
    <location>
        <begin position="82"/>
        <end position="175"/>
    </location>
</feature>
<feature type="coiled-coil region" evidence="1">
    <location>
        <begin position="298"/>
        <end position="325"/>
    </location>
</feature>